<evidence type="ECO:0000313" key="4">
    <source>
        <dbReference type="EMBL" id="BCZ48948.1"/>
    </source>
</evidence>
<organism evidence="4 5">
    <name type="scientific">Clostridium gelidum</name>
    <dbReference type="NCBI Taxonomy" id="704125"/>
    <lineage>
        <taxon>Bacteria</taxon>
        <taxon>Bacillati</taxon>
        <taxon>Bacillota</taxon>
        <taxon>Clostridia</taxon>
        <taxon>Eubacteriales</taxon>
        <taxon>Clostridiaceae</taxon>
        <taxon>Clostridium</taxon>
    </lineage>
</organism>
<keyword evidence="5" id="KW-1185">Reference proteome</keyword>
<dbReference type="Proteomes" id="UP000824633">
    <property type="component" value="Chromosome"/>
</dbReference>
<dbReference type="EMBL" id="AP024849">
    <property type="protein sequence ID" value="BCZ48948.1"/>
    <property type="molecule type" value="Genomic_DNA"/>
</dbReference>
<keyword evidence="1" id="KW-0677">Repeat</keyword>
<evidence type="ECO:0000313" key="5">
    <source>
        <dbReference type="Proteomes" id="UP000824633"/>
    </source>
</evidence>
<feature type="repeat" description="Cell wall-binding" evidence="2">
    <location>
        <begin position="55"/>
        <end position="74"/>
    </location>
</feature>
<sequence length="258" mass="29302">MKKRILNQLIAAVLVCGSLLAVGNIPANAEEKTEPGMKTENGQTYCYNAMGKKVVNNWVNSSGKWYHFNDKGEMEKNTTAKDADGKDVQIGADGIGNLDDGIKEEKITKDSSEAYKNSHKQWKKVGNDWYYYTGSNLETMITDSWYPDNGIWYYFNDKGIMQKNATVKDEKGNDCVLNVDGALTNRDHPEIDVLKWKQVDGNWYYMTRKGEKALGWTRDETNGKWYYLNIKDGIMQKNTTIIDNNGKYVLGADGAWIK</sequence>
<accession>A0ABN6J5C9</accession>
<evidence type="ECO:0000256" key="2">
    <source>
        <dbReference type="PROSITE-ProRule" id="PRU00591"/>
    </source>
</evidence>
<name>A0ABN6J5C9_9CLOT</name>
<keyword evidence="3" id="KW-0732">Signal</keyword>
<gene>
    <name evidence="4" type="ORF">psyc5s11_50150</name>
</gene>
<dbReference type="InterPro" id="IPR018337">
    <property type="entry name" value="Cell_wall/Cho-bd_repeat"/>
</dbReference>
<proteinExistence type="predicted"/>
<evidence type="ECO:0008006" key="6">
    <source>
        <dbReference type="Google" id="ProtNLM"/>
    </source>
</evidence>
<feature type="signal peptide" evidence="3">
    <location>
        <begin position="1"/>
        <end position="29"/>
    </location>
</feature>
<feature type="repeat" description="Cell wall-binding" evidence="2">
    <location>
        <begin position="142"/>
        <end position="161"/>
    </location>
</feature>
<dbReference type="PROSITE" id="PS51170">
    <property type="entry name" value="CW"/>
    <property type="match status" value="2"/>
</dbReference>
<dbReference type="Pfam" id="PF01473">
    <property type="entry name" value="Choline_bind_1"/>
    <property type="match status" value="4"/>
</dbReference>
<dbReference type="Gene3D" id="2.10.270.10">
    <property type="entry name" value="Cholin Binding"/>
    <property type="match status" value="3"/>
</dbReference>
<evidence type="ECO:0000256" key="3">
    <source>
        <dbReference type="SAM" id="SignalP"/>
    </source>
</evidence>
<protein>
    <recommendedName>
        <fullName evidence="6">Cell wall-binding protein</fullName>
    </recommendedName>
</protein>
<feature type="chain" id="PRO_5047041640" description="Cell wall-binding protein" evidence="3">
    <location>
        <begin position="30"/>
        <end position="258"/>
    </location>
</feature>
<dbReference type="RefSeq" id="WP_224035173.1">
    <property type="nucleotide sequence ID" value="NZ_AP024849.1"/>
</dbReference>
<evidence type="ECO:0000256" key="1">
    <source>
        <dbReference type="ARBA" id="ARBA00022737"/>
    </source>
</evidence>
<dbReference type="SUPFAM" id="SSF69360">
    <property type="entry name" value="Cell wall binding repeat"/>
    <property type="match status" value="2"/>
</dbReference>
<reference evidence="5" key="1">
    <citation type="submission" date="2021-07" db="EMBL/GenBank/DDBJ databases">
        <title>Complete genome sequencing of a Clostridium isolate.</title>
        <authorList>
            <person name="Ueki A."/>
            <person name="Tonouchi A."/>
        </authorList>
    </citation>
    <scope>NUCLEOTIDE SEQUENCE [LARGE SCALE GENOMIC DNA]</scope>
    <source>
        <strain evidence="5">C5S11</strain>
    </source>
</reference>